<protein>
    <recommendedName>
        <fullName evidence="4">Large polyvalent protein associated domain-containing protein</fullName>
    </recommendedName>
</protein>
<proteinExistence type="predicted"/>
<organism evidence="2 3">
    <name type="scientific">Rhizobium rosettiformans</name>
    <dbReference type="NCBI Taxonomy" id="1368430"/>
    <lineage>
        <taxon>Bacteria</taxon>
        <taxon>Pseudomonadati</taxon>
        <taxon>Pseudomonadota</taxon>
        <taxon>Alphaproteobacteria</taxon>
        <taxon>Hyphomicrobiales</taxon>
        <taxon>Rhizobiaceae</taxon>
        <taxon>Rhizobium/Agrobacterium group</taxon>
        <taxon>Rhizobium</taxon>
    </lineage>
</organism>
<sequence>MNEDLLLQALQEADAELPDVEQGEPSSQVQEPPPQHQGPTSIIGKGINAWKSVGAGMVNAAFETKDFVFGEPEQEDKSEFRQLAEKRFAELKGESVVNSAAFSISQMVTGLLGAGKIMKPVKALQKVRQGSTAGKIGYEVGRGALASTVVLDPHEERLSDLIEEFPALQNPVTDYLSSDPKDSTAEGRFKNAIESIGLDFALVGAVKAIKLLKAGKQDEALKEIKKLETKETTDAARLTEEPGVQRQAASETPPGAAEGAPANPSQSTEIAPTAAPGVKEASPQRYQPTDLSDDALRTILKGAADEDAAIRKFGSKEAASEAGQVLSRISSLPWQKLRGTEEVLSFVNRSAKVLKTQMDTANGGAVMSDAKVSEMVQARAELFGEDPLLVMGKIQEAGESARGMVATMEASYLVANRMFQETYDAAFRLRNGILDEWGGDAVRAEKELKDRLMASADLLANARSMSANSGRALRRMRGQFQFKPEDLAKVRNLDGAKLADLITQTQGDPKKLAQMANPTFLNRVLDEATFSLTNSLLWLWPTHVTNITSSVIMLAGRPTEKLIGSMALGPKQGGDIIRQRAIKEYAYTVASLGDAWTAMKDAFLRGDSILAPHDTEFFSGGGTIRTAQQPLPWKSVTSITDLAHNAWISANYRNIVGLPTRALGAVDEFFKTLRYRAYVQAEASTAGMQRGLRGADLQQYIRQKMEEAIDPATGQALDPKALQEAQVTTFQQELLKGTAGASVQQARAQHPVLTFIVPFVKTPVNVLRYGWKMTPGLNLIQKEFRDSFRGVKGAEAKAHAVGQMALGTAFMGLAATLSLNGRMTGGGPKDAKLQQELRATGWQPYSYVIEKPDGSRKYLPMGRLDPASMSMAMMADLVEALRHEPENPELQVGIGALALALGKNFSDRTFLQNLHQALEALSDDTGDKGEKYLASLAGNTIPMSSALRGMNPDPYLREARSFIDMTLKNLPGYSQRLPPTRDAFGEPVARKIGLSTTQSSDVVEAENVRMMLETGRGVGKPDPKFEGVDLRDITLESGQNAYDRLQELGGDLPHRKPLKDYLAKLIQSRFYQNMPDGDSDVKGTRLHAIGKLVEQYRMEARRKLVVENPELRALIKARQKEARGAILKNREAQTKREPGTQELMKALGR</sequence>
<accession>A0ABX7F331</accession>
<evidence type="ECO:0000313" key="3">
    <source>
        <dbReference type="Proteomes" id="UP000596351"/>
    </source>
</evidence>
<feature type="region of interest" description="Disordered" evidence="1">
    <location>
        <begin position="1"/>
        <end position="43"/>
    </location>
</feature>
<evidence type="ECO:0000313" key="2">
    <source>
        <dbReference type="EMBL" id="QRF53988.1"/>
    </source>
</evidence>
<feature type="region of interest" description="Disordered" evidence="1">
    <location>
        <begin position="1130"/>
        <end position="1149"/>
    </location>
</feature>
<dbReference type="Proteomes" id="UP000596351">
    <property type="component" value="Chromosome"/>
</dbReference>
<evidence type="ECO:0008006" key="4">
    <source>
        <dbReference type="Google" id="ProtNLM"/>
    </source>
</evidence>
<reference evidence="2 3" key="1">
    <citation type="submission" date="2018-09" db="EMBL/GenBank/DDBJ databases">
        <title>Rhizobium sp. MAE2-X.</title>
        <authorList>
            <person name="Lee Y."/>
            <person name="Jeon C.O."/>
        </authorList>
    </citation>
    <scope>NUCLEOTIDE SEQUENCE [LARGE SCALE GENOMIC DNA]</scope>
    <source>
        <strain evidence="2 3">MAE2-X</strain>
    </source>
</reference>
<keyword evidence="3" id="KW-1185">Reference proteome</keyword>
<gene>
    <name evidence="2" type="ORF">D4A92_09270</name>
</gene>
<name>A0ABX7F331_9HYPH</name>
<evidence type="ECO:0000256" key="1">
    <source>
        <dbReference type="SAM" id="MobiDB-lite"/>
    </source>
</evidence>
<feature type="compositionally biased region" description="Low complexity" evidence="1">
    <location>
        <begin position="248"/>
        <end position="265"/>
    </location>
</feature>
<feature type="compositionally biased region" description="Basic and acidic residues" evidence="1">
    <location>
        <begin position="1130"/>
        <end position="1139"/>
    </location>
</feature>
<dbReference type="EMBL" id="CP032405">
    <property type="protein sequence ID" value="QRF53988.1"/>
    <property type="molecule type" value="Genomic_DNA"/>
</dbReference>
<feature type="compositionally biased region" description="Acidic residues" evidence="1">
    <location>
        <begin position="13"/>
        <end position="22"/>
    </location>
</feature>
<feature type="region of interest" description="Disordered" evidence="1">
    <location>
        <begin position="232"/>
        <end position="291"/>
    </location>
</feature>
<feature type="compositionally biased region" description="Low complexity" evidence="1">
    <location>
        <begin position="1"/>
        <end position="12"/>
    </location>
</feature>